<dbReference type="Pfam" id="PF00534">
    <property type="entry name" value="Glycos_transf_1"/>
    <property type="match status" value="1"/>
</dbReference>
<dbReference type="Proteomes" id="UP000678545">
    <property type="component" value="Unassembled WGS sequence"/>
</dbReference>
<dbReference type="CDD" id="cd03801">
    <property type="entry name" value="GT4_PimA-like"/>
    <property type="match status" value="1"/>
</dbReference>
<gene>
    <name evidence="2" type="ORF">KDM90_11120</name>
</gene>
<keyword evidence="3" id="KW-1185">Reference proteome</keyword>
<organism evidence="2 3">
    <name type="scientific">Undibacterium fentianense</name>
    <dbReference type="NCBI Taxonomy" id="2828728"/>
    <lineage>
        <taxon>Bacteria</taxon>
        <taxon>Pseudomonadati</taxon>
        <taxon>Pseudomonadota</taxon>
        <taxon>Betaproteobacteria</taxon>
        <taxon>Burkholderiales</taxon>
        <taxon>Oxalobacteraceae</taxon>
        <taxon>Undibacterium</taxon>
    </lineage>
</organism>
<evidence type="ECO:0000313" key="2">
    <source>
        <dbReference type="EMBL" id="MBR7800547.1"/>
    </source>
</evidence>
<dbReference type="EMBL" id="JAGSPJ010000004">
    <property type="protein sequence ID" value="MBR7800547.1"/>
    <property type="molecule type" value="Genomic_DNA"/>
</dbReference>
<comment type="caution">
    <text evidence="2">The sequence shown here is derived from an EMBL/GenBank/DDBJ whole genome shotgun (WGS) entry which is preliminary data.</text>
</comment>
<dbReference type="PANTHER" id="PTHR46656">
    <property type="entry name" value="PUTATIVE-RELATED"/>
    <property type="match status" value="1"/>
</dbReference>
<evidence type="ECO:0000313" key="3">
    <source>
        <dbReference type="Proteomes" id="UP000678545"/>
    </source>
</evidence>
<proteinExistence type="predicted"/>
<dbReference type="Gene3D" id="3.40.50.2000">
    <property type="entry name" value="Glycogen Phosphorylase B"/>
    <property type="match status" value="1"/>
</dbReference>
<sequence length="388" mass="43741">MKLHLQGWRYYTQSVALVHQNYCYGLSQYADFQISHEELPPPPPHILRKGTVWSQVQDIQGPEKDTLIRAIPDWSTTQGEPDCTVRTAYPYDFTPAQHGNTLVFSITETNALPDILVSGPALRDIASNHRVKILTASEFSRQALIESGAAAERTLAIPLGYDPALFFPLAAQKRELLRQRLGWQDQFVFLSVSAMYIHKGIDLTLKAFAEISVEFPNAILVLKGNDSAYVSKAALHSAITNLSDTEWQRIQPKLRYLGKATSMAQIANYYHAADVLLSPYRAEGFNLPVIEAAACGLPVICTAGGPTDETTTAEFAWRIPSKAHTIKSEFWRGDWLEPDYREFHHLMRLAITRPDLLQAARLAGPKHVRQRYTWQHVTHELAQAIRHF</sequence>
<protein>
    <submittedName>
        <fullName evidence="2">Glycosyltransferase family 4 protein</fullName>
    </submittedName>
</protein>
<reference evidence="2" key="1">
    <citation type="submission" date="2021-04" db="EMBL/GenBank/DDBJ databases">
        <title>novel species isolated from subtropical streams in China.</title>
        <authorList>
            <person name="Lu H."/>
        </authorList>
    </citation>
    <scope>NUCLEOTIDE SEQUENCE</scope>
    <source>
        <strain evidence="2">FT137W</strain>
    </source>
</reference>
<dbReference type="AlphaFoldDB" id="A0A941E3R0"/>
<dbReference type="RefSeq" id="WP_212675675.1">
    <property type="nucleotide sequence ID" value="NZ_JAGSPJ010000004.1"/>
</dbReference>
<dbReference type="SUPFAM" id="SSF53756">
    <property type="entry name" value="UDP-Glycosyltransferase/glycogen phosphorylase"/>
    <property type="match status" value="1"/>
</dbReference>
<feature type="domain" description="Glycosyl transferase family 1" evidence="1">
    <location>
        <begin position="174"/>
        <end position="313"/>
    </location>
</feature>
<name>A0A941E3R0_9BURK</name>
<accession>A0A941E3R0</accession>
<dbReference type="InterPro" id="IPR001296">
    <property type="entry name" value="Glyco_trans_1"/>
</dbReference>
<dbReference type="PANTHER" id="PTHR46656:SF3">
    <property type="entry name" value="PUTATIVE-RELATED"/>
    <property type="match status" value="1"/>
</dbReference>
<evidence type="ECO:0000259" key="1">
    <source>
        <dbReference type="Pfam" id="PF00534"/>
    </source>
</evidence>
<dbReference type="GO" id="GO:0016757">
    <property type="term" value="F:glycosyltransferase activity"/>
    <property type="evidence" value="ECO:0007669"/>
    <property type="project" value="InterPro"/>
</dbReference>